<feature type="compositionally biased region" description="Low complexity" evidence="1">
    <location>
        <begin position="104"/>
        <end position="129"/>
    </location>
</feature>
<dbReference type="GeneID" id="34594344"/>
<keyword evidence="3" id="KW-1185">Reference proteome</keyword>
<feature type="compositionally biased region" description="Low complexity" evidence="1">
    <location>
        <begin position="195"/>
        <end position="204"/>
    </location>
</feature>
<dbReference type="Proteomes" id="UP000185904">
    <property type="component" value="Unassembled WGS sequence"/>
</dbReference>
<comment type="caution">
    <text evidence="2">The sequence shown here is derived from an EMBL/GenBank/DDBJ whole genome shotgun (WGS) entry which is preliminary data.</text>
</comment>
<evidence type="ECO:0000313" key="2">
    <source>
        <dbReference type="EMBL" id="OAL23562.1"/>
    </source>
</evidence>
<reference evidence="2 3" key="1">
    <citation type="submission" date="2016-03" db="EMBL/GenBank/DDBJ databases">
        <title>The draft genome sequence of Fonsecaea nubica causative agent of cutaneous subcutaneous infection in human host.</title>
        <authorList>
            <person name="Costa F."/>
            <person name="Sybren D.H."/>
            <person name="Raittz R.T."/>
            <person name="Weiss V.A."/>
            <person name="Leao A.C."/>
            <person name="Gomes R."/>
            <person name="De Souza E.M."/>
            <person name="Pedrosa F.O."/>
            <person name="Steffens M.B."/>
            <person name="Bombassaro A."/>
            <person name="Tadra-Sfeir M.Z."/>
            <person name="Moreno L.F."/>
            <person name="Najafzadeh M.J."/>
            <person name="Felipe M.S."/>
            <person name="Teixeira M."/>
            <person name="Sun J."/>
            <person name="Xi L."/>
            <person name="Castro M.A."/>
            <person name="Vicente V.A."/>
        </authorList>
    </citation>
    <scope>NUCLEOTIDE SEQUENCE [LARGE SCALE GENOMIC DNA]</scope>
    <source>
        <strain evidence="2 3">CBS 269.64</strain>
    </source>
</reference>
<evidence type="ECO:0000256" key="1">
    <source>
        <dbReference type="SAM" id="MobiDB-lite"/>
    </source>
</evidence>
<feature type="compositionally biased region" description="Low complexity" evidence="1">
    <location>
        <begin position="67"/>
        <end position="76"/>
    </location>
</feature>
<evidence type="ECO:0000313" key="3">
    <source>
        <dbReference type="Proteomes" id="UP000185904"/>
    </source>
</evidence>
<protein>
    <submittedName>
        <fullName evidence="2">Uncharacterized protein</fullName>
    </submittedName>
</protein>
<sequence>MATVENELLVHISAPSTARDDRRYIAIAQSVLDFRPAIITRVSGIDSSSLVSVSGEESAGDNESDSLIDTRSSSSRQPILPRPSTAPELTSTGDRIELPRAGMSPRRASSETSSVSTSSSTRSRLQSESPNVVPQDVKAISASRSQSRPGRSLTEPGSVSAHGERRRKKPRTETDSGNVDSIDDLADRISGGHGTSSTESVSSSARRLYGTFGVEARQSKQVETCSIIDLTSPDRHSKPVYAGARDRKVLVRSPRPRASPVANCADSATILQQDHHQVRLLPAEVRAPYPNGGQSKFTTHITKTLKRLTHGEAPALKHFRPAFVCRDVKVLERGYWQFYIKIAEESVVEESRRPRVTLKLLGSTARKKRGGGAGVLASKTTNHALWTGDEFIQFWENMTSVIESGKVGFAIRMTKELDGGSLWKIRVFTWGEMLGHIWMLFLVLSDRLTGNILMEWIAGNGAVVVRMSDGKHQSGLWMRKGPEGAQGVWGLAYR</sequence>
<dbReference type="OrthoDB" id="5395975at2759"/>
<feature type="region of interest" description="Disordered" evidence="1">
    <location>
        <begin position="49"/>
        <end position="204"/>
    </location>
</feature>
<name>A0A178C3B6_9EURO</name>
<dbReference type="EMBL" id="LVCJ01000128">
    <property type="protein sequence ID" value="OAL23562.1"/>
    <property type="molecule type" value="Genomic_DNA"/>
</dbReference>
<dbReference type="AlphaFoldDB" id="A0A178C3B6"/>
<organism evidence="2 3">
    <name type="scientific">Fonsecaea nubica</name>
    <dbReference type="NCBI Taxonomy" id="856822"/>
    <lineage>
        <taxon>Eukaryota</taxon>
        <taxon>Fungi</taxon>
        <taxon>Dikarya</taxon>
        <taxon>Ascomycota</taxon>
        <taxon>Pezizomycotina</taxon>
        <taxon>Eurotiomycetes</taxon>
        <taxon>Chaetothyriomycetidae</taxon>
        <taxon>Chaetothyriales</taxon>
        <taxon>Herpotrichiellaceae</taxon>
        <taxon>Fonsecaea</taxon>
    </lineage>
</organism>
<accession>A0A178C3B6</accession>
<proteinExistence type="predicted"/>
<dbReference type="RefSeq" id="XP_022494797.1">
    <property type="nucleotide sequence ID" value="XM_022649212.1"/>
</dbReference>
<gene>
    <name evidence="2" type="ORF">AYO20_10958</name>
</gene>